<feature type="domain" description="Enoyl reductase (ER)" evidence="1">
    <location>
        <begin position="10"/>
        <end position="275"/>
    </location>
</feature>
<dbReference type="Gene3D" id="3.40.50.720">
    <property type="entry name" value="NAD(P)-binding Rossmann-like Domain"/>
    <property type="match status" value="1"/>
</dbReference>
<gene>
    <name evidence="2" type="ORF">EFK50_13825</name>
</gene>
<dbReference type="OrthoDB" id="4190732at2"/>
<dbReference type="Proteomes" id="UP000267128">
    <property type="component" value="Unassembled WGS sequence"/>
</dbReference>
<name>A0A3N0CHB4_9ACTN</name>
<dbReference type="InterPro" id="IPR013149">
    <property type="entry name" value="ADH-like_C"/>
</dbReference>
<evidence type="ECO:0000259" key="1">
    <source>
        <dbReference type="SMART" id="SM00829"/>
    </source>
</evidence>
<evidence type="ECO:0000313" key="2">
    <source>
        <dbReference type="EMBL" id="RNL62818.1"/>
    </source>
</evidence>
<dbReference type="InterPro" id="IPR013154">
    <property type="entry name" value="ADH-like_N"/>
</dbReference>
<dbReference type="RefSeq" id="WP_123228112.1">
    <property type="nucleotide sequence ID" value="NZ_RJSE01000007.1"/>
</dbReference>
<protein>
    <submittedName>
        <fullName evidence="2">NADPH:quinone oxidoreductase family protein</fullName>
    </submittedName>
</protein>
<comment type="caution">
    <text evidence="2">The sequence shown here is derived from an EMBL/GenBank/DDBJ whole genome shotgun (WGS) entry which is preliminary data.</text>
</comment>
<sequence>MRAALVKEFGPPSSLVVERVADLTPGPGEVAIEVAAVSVNFPDVLVVEGTYQNLPPLPFSPGKEAAGRGTAVGAGVERVWVGDSVLAIIEHGGYAEQVVAPEGWVVHLPDSVSYTDAAGAGLVYCTAHLGLFRRGRLQVGETALIKGAGGGVGTAGVQLAKAVGTRVIAVAKDEARAAVARSFGAEVVLTSKPESLRADVLSANDGQGVDVCLESLGGDYRDRLPEVMRSATDGVLDLMADCSLDAAVSHVLPLNRAGEALQKVSDGGVCGKVVLTTGLG</sequence>
<dbReference type="GO" id="GO:0016491">
    <property type="term" value="F:oxidoreductase activity"/>
    <property type="evidence" value="ECO:0007669"/>
    <property type="project" value="InterPro"/>
</dbReference>
<dbReference type="GO" id="GO:0008270">
    <property type="term" value="F:zinc ion binding"/>
    <property type="evidence" value="ECO:0007669"/>
    <property type="project" value="InterPro"/>
</dbReference>
<dbReference type="SMART" id="SM00829">
    <property type="entry name" value="PKS_ER"/>
    <property type="match status" value="1"/>
</dbReference>
<dbReference type="PANTHER" id="PTHR43677">
    <property type="entry name" value="SHORT-CHAIN DEHYDROGENASE/REDUCTASE"/>
    <property type="match status" value="1"/>
</dbReference>
<accession>A0A3N0CHB4</accession>
<dbReference type="PROSITE" id="PS01162">
    <property type="entry name" value="QOR_ZETA_CRYSTAL"/>
    <property type="match status" value="1"/>
</dbReference>
<dbReference type="AlphaFoldDB" id="A0A3N0CHB4"/>
<dbReference type="Pfam" id="PF00107">
    <property type="entry name" value="ADH_zinc_N"/>
    <property type="match status" value="1"/>
</dbReference>
<dbReference type="Pfam" id="PF08240">
    <property type="entry name" value="ADH_N"/>
    <property type="match status" value="1"/>
</dbReference>
<dbReference type="SUPFAM" id="SSF50129">
    <property type="entry name" value="GroES-like"/>
    <property type="match status" value="1"/>
</dbReference>
<dbReference type="InterPro" id="IPR002364">
    <property type="entry name" value="Quin_OxRdtase/zeta-crystal_CS"/>
</dbReference>
<dbReference type="InterPro" id="IPR020843">
    <property type="entry name" value="ER"/>
</dbReference>
<dbReference type="EMBL" id="RJSE01000007">
    <property type="protein sequence ID" value="RNL62818.1"/>
    <property type="molecule type" value="Genomic_DNA"/>
</dbReference>
<evidence type="ECO:0000313" key="3">
    <source>
        <dbReference type="Proteomes" id="UP000267128"/>
    </source>
</evidence>
<dbReference type="PANTHER" id="PTHR43677:SF4">
    <property type="entry name" value="QUINONE OXIDOREDUCTASE-LIKE PROTEIN 2"/>
    <property type="match status" value="1"/>
</dbReference>
<reference evidence="2 3" key="1">
    <citation type="submission" date="2018-11" db="EMBL/GenBank/DDBJ databases">
        <authorList>
            <person name="Li F."/>
        </authorList>
    </citation>
    <scope>NUCLEOTIDE SEQUENCE [LARGE SCALE GENOMIC DNA]</scope>
    <source>
        <strain evidence="2 3">Gsoil 097</strain>
    </source>
</reference>
<organism evidence="2 3">
    <name type="scientific">Nocardioides marmoriginsengisoli</name>
    <dbReference type="NCBI Taxonomy" id="661483"/>
    <lineage>
        <taxon>Bacteria</taxon>
        <taxon>Bacillati</taxon>
        <taxon>Actinomycetota</taxon>
        <taxon>Actinomycetes</taxon>
        <taxon>Propionibacteriales</taxon>
        <taxon>Nocardioidaceae</taxon>
        <taxon>Nocardioides</taxon>
    </lineage>
</organism>
<keyword evidence="3" id="KW-1185">Reference proteome</keyword>
<dbReference type="Gene3D" id="3.90.180.10">
    <property type="entry name" value="Medium-chain alcohol dehydrogenases, catalytic domain"/>
    <property type="match status" value="1"/>
</dbReference>
<dbReference type="InterPro" id="IPR051397">
    <property type="entry name" value="Zn-ADH-like_protein"/>
</dbReference>
<dbReference type="InterPro" id="IPR036291">
    <property type="entry name" value="NAD(P)-bd_dom_sf"/>
</dbReference>
<dbReference type="InterPro" id="IPR011032">
    <property type="entry name" value="GroES-like_sf"/>
</dbReference>
<proteinExistence type="predicted"/>
<dbReference type="SUPFAM" id="SSF51735">
    <property type="entry name" value="NAD(P)-binding Rossmann-fold domains"/>
    <property type="match status" value="1"/>
</dbReference>